<evidence type="ECO:0000313" key="4">
    <source>
        <dbReference type="EnsemblMetazoa" id="CPIJ002349-PA"/>
    </source>
</evidence>
<reference evidence="4" key="2">
    <citation type="submission" date="2021-02" db="UniProtKB">
        <authorList>
            <consortium name="EnsemblMetazoa"/>
        </authorList>
    </citation>
    <scope>IDENTIFICATION</scope>
    <source>
        <strain evidence="4">JHB</strain>
    </source>
</reference>
<evidence type="ECO:0000313" key="5">
    <source>
        <dbReference type="Proteomes" id="UP000002320"/>
    </source>
</evidence>
<dbReference type="AlphaFoldDB" id="B0W5V9"/>
<gene>
    <name evidence="4" type="primary">6033667</name>
    <name evidence="3" type="ORF">CpipJ_CPIJ002349</name>
</gene>
<dbReference type="FunCoup" id="B0W5V9">
    <property type="interactions" value="4"/>
</dbReference>
<dbReference type="OMA" id="RRNESIC"/>
<accession>B0W5V9</accession>
<dbReference type="VEuPathDB" id="VectorBase:CQUJHB002627"/>
<organism>
    <name type="scientific">Culex quinquefasciatus</name>
    <name type="common">Southern house mosquito</name>
    <name type="synonym">Culex pungens</name>
    <dbReference type="NCBI Taxonomy" id="7176"/>
    <lineage>
        <taxon>Eukaryota</taxon>
        <taxon>Metazoa</taxon>
        <taxon>Ecdysozoa</taxon>
        <taxon>Arthropoda</taxon>
        <taxon>Hexapoda</taxon>
        <taxon>Insecta</taxon>
        <taxon>Pterygota</taxon>
        <taxon>Neoptera</taxon>
        <taxon>Endopterygota</taxon>
        <taxon>Diptera</taxon>
        <taxon>Nematocera</taxon>
        <taxon>Culicoidea</taxon>
        <taxon>Culicidae</taxon>
        <taxon>Culicinae</taxon>
        <taxon>Culicini</taxon>
        <taxon>Culex</taxon>
        <taxon>Culex</taxon>
    </lineage>
</organism>
<dbReference type="SMART" id="SM00252">
    <property type="entry name" value="SH2"/>
    <property type="match status" value="1"/>
</dbReference>
<keyword evidence="5" id="KW-1185">Reference proteome</keyword>
<dbReference type="EMBL" id="DS231845">
    <property type="protein sequence ID" value="EDS35946.1"/>
    <property type="molecule type" value="Genomic_DNA"/>
</dbReference>
<keyword evidence="1" id="KW-0727">SH2 domain</keyword>
<dbReference type="VEuPathDB" id="VectorBase:CPIJ002349"/>
<dbReference type="InParanoid" id="B0W5V9"/>
<dbReference type="HOGENOM" id="CLU_092160_0_0_1"/>
<reference evidence="3" key="1">
    <citation type="submission" date="2007-03" db="EMBL/GenBank/DDBJ databases">
        <title>Annotation of Culex pipiens quinquefasciatus.</title>
        <authorList>
            <consortium name="The Broad Institute Genome Sequencing Platform"/>
            <person name="Atkinson P.W."/>
            <person name="Hemingway J."/>
            <person name="Christensen B.M."/>
            <person name="Higgs S."/>
            <person name="Kodira C."/>
            <person name="Hannick L."/>
            <person name="Megy K."/>
            <person name="O'Leary S."/>
            <person name="Pearson M."/>
            <person name="Haas B.J."/>
            <person name="Mauceli E."/>
            <person name="Wortman J.R."/>
            <person name="Lee N.H."/>
            <person name="Guigo R."/>
            <person name="Stanke M."/>
            <person name="Alvarado L."/>
            <person name="Amedeo P."/>
            <person name="Antoine C.H."/>
            <person name="Arensburger P."/>
            <person name="Bidwell S.L."/>
            <person name="Crawford M."/>
            <person name="Camaro F."/>
            <person name="Devon K."/>
            <person name="Engels R."/>
            <person name="Hammond M."/>
            <person name="Howarth C."/>
            <person name="Koehrsen M."/>
            <person name="Lawson D."/>
            <person name="Montgomery P."/>
            <person name="Nene V."/>
            <person name="Nusbaum C."/>
            <person name="Puiu D."/>
            <person name="Romero-Severson J."/>
            <person name="Severson D.W."/>
            <person name="Shumway M."/>
            <person name="Sisk P."/>
            <person name="Stolte C."/>
            <person name="Zeng Q."/>
            <person name="Eisenstadt E."/>
            <person name="Fraser-Liggett C."/>
            <person name="Strausberg R."/>
            <person name="Galagan J."/>
            <person name="Birren B."/>
            <person name="Collins F.H."/>
        </authorList>
    </citation>
    <scope>NUCLEOTIDE SEQUENCE [LARGE SCALE GENOMIC DNA]</scope>
    <source>
        <strain evidence="3">JHB</strain>
    </source>
</reference>
<dbReference type="InterPro" id="IPR036860">
    <property type="entry name" value="SH2_dom_sf"/>
</dbReference>
<dbReference type="Gene3D" id="3.30.505.10">
    <property type="entry name" value="SH2 domain"/>
    <property type="match status" value="1"/>
</dbReference>
<dbReference type="Proteomes" id="UP000002320">
    <property type="component" value="Unassembled WGS sequence"/>
</dbReference>
<dbReference type="PROSITE" id="PS50001">
    <property type="entry name" value="SH2"/>
    <property type="match status" value="1"/>
</dbReference>
<sequence>MCFCSSQCCVKVSLNLLVNLLRRISDDIMEAIHCQRPPTVDDVTSEDRYQCQRYESDQQFETVQPFGGNDQPDDRRLQLEMSLQEVADAADVTELGVDCNEKGVDPPKRSAIATRLYCVIYDTVELEPYFCNVDREQCERMLEGGRDGVCIVRPFKLKHTHIRYILSVRAAGSHFHLFIRRAGPNGLQYALGLQKHRERLFRFPADIVQHYRTHLLECANETVKIRLHLVPLHNHHHHQLGLDNVVKGEPVGLEKGGL</sequence>
<dbReference type="InterPro" id="IPR000980">
    <property type="entry name" value="SH2"/>
</dbReference>
<protein>
    <recommendedName>
        <fullName evidence="2">SH2 domain-containing protein</fullName>
    </recommendedName>
</protein>
<proteinExistence type="predicted"/>
<evidence type="ECO:0000313" key="3">
    <source>
        <dbReference type="EMBL" id="EDS35946.1"/>
    </source>
</evidence>
<dbReference type="KEGG" id="cqu:CpipJ_CPIJ002349"/>
<dbReference type="STRING" id="7176.B0W5V9"/>
<dbReference type="OrthoDB" id="10044490at2759"/>
<feature type="domain" description="SH2" evidence="2">
    <location>
        <begin position="128"/>
        <end position="229"/>
    </location>
</feature>
<evidence type="ECO:0000256" key="1">
    <source>
        <dbReference type="PROSITE-ProRule" id="PRU00191"/>
    </source>
</evidence>
<dbReference type="EnsemblMetazoa" id="CPIJ002349-RA">
    <property type="protein sequence ID" value="CPIJ002349-PA"/>
    <property type="gene ID" value="CPIJ002349"/>
</dbReference>
<evidence type="ECO:0000259" key="2">
    <source>
        <dbReference type="PROSITE" id="PS50001"/>
    </source>
</evidence>
<dbReference type="SUPFAM" id="SSF55550">
    <property type="entry name" value="SH2 domain"/>
    <property type="match status" value="1"/>
</dbReference>
<dbReference type="eggNOG" id="ENOG502SCFD">
    <property type="taxonomic scope" value="Eukaryota"/>
</dbReference>
<name>B0W5V9_CULQU</name>
<dbReference type="CDD" id="cd00173">
    <property type="entry name" value="SH2"/>
    <property type="match status" value="1"/>
</dbReference>